<feature type="compositionally biased region" description="Polar residues" evidence="2">
    <location>
        <begin position="10"/>
        <end position="19"/>
    </location>
</feature>
<dbReference type="AlphaFoldDB" id="A0A1B9ITM6"/>
<feature type="compositionally biased region" description="Polar residues" evidence="2">
    <location>
        <begin position="45"/>
        <end position="70"/>
    </location>
</feature>
<sequence length="563" mass="61463">MSVYVPPPQMSSHNPTHVTQQGYQHAQPQQPQQPQQPYGQHGQPTFPQHQQHQATNGGYQSSTPSNVTSPTHSTITITNGTTIPVVHPSTIQTITPILHGKPVTAIAPANGVIGVGGTPVGPTATQSGSVSVLNPVNPVPGSTAHSGSATVFDKSGSNSVLEHASGATSILLEPKSNQGQSDASGGVIVFNPAHSSGIKADGGPVVLAPPGGGPIVVVDSKPNTNITEPNGATVVFNPSEHHESNSSIVQSGSNTVYSSDSTTARSGVLPIPKEIIDKVKWETEACFYVPIAAKELAEKGVIHLPLNEVEKTKTHQLLDYCLFGEGANLYRNVLAKGDALRFREKLDSFEKKVEHQHTDINIGSIKDQLKFELKNELLSQIKAELKDELRSQLRTGIMNEVNTEISKINGRIDKLQNYVVELHSKQNDELSARIVAVANRVDGLKREFKIFVDQVHIKEINRVLLAAGRWAHPVPTLKGNYGPDNLETWNDGRWTLYFPDVIKNLPEDQLDQWLESYWIGEHSRNFTFLKDVSVHVKRAILFYFIGGKCDPNFFPNEQKAIHF</sequence>
<keyword evidence="4" id="KW-1185">Reference proteome</keyword>
<dbReference type="STRING" id="1331196.A0A1B9ITM6"/>
<evidence type="ECO:0000256" key="2">
    <source>
        <dbReference type="SAM" id="MobiDB-lite"/>
    </source>
</evidence>
<dbReference type="Proteomes" id="UP000092583">
    <property type="component" value="Unassembled WGS sequence"/>
</dbReference>
<name>A0A1B9ITM6_9TREE</name>
<organism evidence="3 4">
    <name type="scientific">Kwoniella mangroviensis CBS 10435</name>
    <dbReference type="NCBI Taxonomy" id="1331196"/>
    <lineage>
        <taxon>Eukaryota</taxon>
        <taxon>Fungi</taxon>
        <taxon>Dikarya</taxon>
        <taxon>Basidiomycota</taxon>
        <taxon>Agaricomycotina</taxon>
        <taxon>Tremellomycetes</taxon>
        <taxon>Tremellales</taxon>
        <taxon>Cryptococcaceae</taxon>
        <taxon>Kwoniella</taxon>
    </lineage>
</organism>
<evidence type="ECO:0000256" key="1">
    <source>
        <dbReference type="SAM" id="Coils"/>
    </source>
</evidence>
<proteinExistence type="predicted"/>
<evidence type="ECO:0000313" key="3">
    <source>
        <dbReference type="EMBL" id="OCF58774.1"/>
    </source>
</evidence>
<accession>A0A1B9ITM6</accession>
<dbReference type="EMBL" id="KI669461">
    <property type="protein sequence ID" value="OCF58774.1"/>
    <property type="molecule type" value="Genomic_DNA"/>
</dbReference>
<reference evidence="4" key="2">
    <citation type="submission" date="2013-12" db="EMBL/GenBank/DDBJ databases">
        <title>Evolution of pathogenesis and genome organization in the Tremellales.</title>
        <authorList>
            <person name="Cuomo C."/>
            <person name="Litvintseva A."/>
            <person name="Heitman J."/>
            <person name="Chen Y."/>
            <person name="Sun S."/>
            <person name="Springer D."/>
            <person name="Dromer F."/>
            <person name="Young S."/>
            <person name="Zeng Q."/>
            <person name="Chapman S."/>
            <person name="Gujja S."/>
            <person name="Saif S."/>
            <person name="Birren B."/>
        </authorList>
    </citation>
    <scope>NUCLEOTIDE SEQUENCE [LARGE SCALE GENOMIC DNA]</scope>
    <source>
        <strain evidence="4">CBS 10435</strain>
    </source>
</reference>
<feature type="coiled-coil region" evidence="1">
    <location>
        <begin position="398"/>
        <end position="447"/>
    </location>
</feature>
<reference evidence="3 4" key="1">
    <citation type="submission" date="2013-07" db="EMBL/GenBank/DDBJ databases">
        <title>The Genome Sequence of Kwoniella mangroviensis CBS10435.</title>
        <authorList>
            <consortium name="The Broad Institute Genome Sequencing Platform"/>
            <person name="Cuomo C."/>
            <person name="Litvintseva A."/>
            <person name="Chen Y."/>
            <person name="Heitman J."/>
            <person name="Sun S."/>
            <person name="Springer D."/>
            <person name="Dromer F."/>
            <person name="Young S.K."/>
            <person name="Zeng Q."/>
            <person name="Gargeya S."/>
            <person name="Fitzgerald M."/>
            <person name="Abouelleil A."/>
            <person name="Alvarado L."/>
            <person name="Berlin A.M."/>
            <person name="Chapman S.B."/>
            <person name="Dewar J."/>
            <person name="Goldberg J."/>
            <person name="Griggs A."/>
            <person name="Gujja S."/>
            <person name="Hansen M."/>
            <person name="Howarth C."/>
            <person name="Imamovic A."/>
            <person name="Larimer J."/>
            <person name="McCowan C."/>
            <person name="Murphy C."/>
            <person name="Pearson M."/>
            <person name="Priest M."/>
            <person name="Roberts A."/>
            <person name="Saif S."/>
            <person name="Shea T."/>
            <person name="Sykes S."/>
            <person name="Wortman J."/>
            <person name="Nusbaum C."/>
            <person name="Birren B."/>
        </authorList>
    </citation>
    <scope>NUCLEOTIDE SEQUENCE [LARGE SCALE GENOMIC DNA]</scope>
    <source>
        <strain evidence="3 4">CBS 10435</strain>
    </source>
</reference>
<gene>
    <name evidence="3" type="ORF">L486_03264</name>
</gene>
<feature type="compositionally biased region" description="Low complexity" evidence="2">
    <location>
        <begin position="20"/>
        <end position="44"/>
    </location>
</feature>
<dbReference type="OrthoDB" id="47007at2759"/>
<feature type="region of interest" description="Disordered" evidence="2">
    <location>
        <begin position="1"/>
        <end position="75"/>
    </location>
</feature>
<protein>
    <submittedName>
        <fullName evidence="3">Uncharacterized protein</fullName>
    </submittedName>
</protein>
<evidence type="ECO:0000313" key="4">
    <source>
        <dbReference type="Proteomes" id="UP000092583"/>
    </source>
</evidence>
<keyword evidence="1" id="KW-0175">Coiled coil</keyword>